<dbReference type="AlphaFoldDB" id="A0A5D4M2A8"/>
<organism evidence="5 6">
    <name type="scientific">Rossellomorea vietnamensis</name>
    <dbReference type="NCBI Taxonomy" id="218284"/>
    <lineage>
        <taxon>Bacteria</taxon>
        <taxon>Bacillati</taxon>
        <taxon>Bacillota</taxon>
        <taxon>Bacilli</taxon>
        <taxon>Bacillales</taxon>
        <taxon>Bacillaceae</taxon>
        <taxon>Rossellomorea</taxon>
    </lineage>
</organism>
<evidence type="ECO:0000256" key="4">
    <source>
        <dbReference type="ARBA" id="ARBA00023163"/>
    </source>
</evidence>
<keyword evidence="3" id="KW-0238">DNA-binding</keyword>
<dbReference type="GO" id="GO:0006352">
    <property type="term" value="P:DNA-templated transcription initiation"/>
    <property type="evidence" value="ECO:0007669"/>
    <property type="project" value="InterPro"/>
</dbReference>
<dbReference type="InterPro" id="IPR013324">
    <property type="entry name" value="RNA_pol_sigma_r3/r4-like"/>
</dbReference>
<evidence type="ECO:0000256" key="2">
    <source>
        <dbReference type="ARBA" id="ARBA00023082"/>
    </source>
</evidence>
<dbReference type="Gene3D" id="1.20.140.160">
    <property type="match status" value="1"/>
</dbReference>
<keyword evidence="4" id="KW-0804">Transcription</keyword>
<dbReference type="InterPro" id="IPR014284">
    <property type="entry name" value="RNA_pol_sigma-70_dom"/>
</dbReference>
<gene>
    <name evidence="5" type="ORF">FZC84_21150</name>
</gene>
<evidence type="ECO:0000256" key="1">
    <source>
        <dbReference type="ARBA" id="ARBA00023015"/>
    </source>
</evidence>
<reference evidence="5 6" key="1">
    <citation type="submission" date="2019-08" db="EMBL/GenBank/DDBJ databases">
        <title>Bacillus genomes from the desert of Cuatro Cienegas, Coahuila.</title>
        <authorList>
            <person name="Olmedo-Alvarez G."/>
        </authorList>
    </citation>
    <scope>NUCLEOTIDE SEQUENCE [LARGE SCALE GENOMIC DNA]</scope>
    <source>
        <strain evidence="5 6">CH128b_4D</strain>
    </source>
</reference>
<dbReference type="SUPFAM" id="SSF88946">
    <property type="entry name" value="Sigma2 domain of RNA polymerase sigma factors"/>
    <property type="match status" value="1"/>
</dbReference>
<dbReference type="Proteomes" id="UP000325182">
    <property type="component" value="Unassembled WGS sequence"/>
</dbReference>
<dbReference type="NCBIfam" id="TIGR02937">
    <property type="entry name" value="sigma70-ECF"/>
    <property type="match status" value="1"/>
</dbReference>
<protein>
    <submittedName>
        <fullName evidence="5">Sigma-70 family RNA polymerase sigma factor</fullName>
    </submittedName>
</protein>
<evidence type="ECO:0000313" key="6">
    <source>
        <dbReference type="Proteomes" id="UP000325182"/>
    </source>
</evidence>
<proteinExistence type="predicted"/>
<dbReference type="GO" id="GO:0016987">
    <property type="term" value="F:sigma factor activity"/>
    <property type="evidence" value="ECO:0007669"/>
    <property type="project" value="UniProtKB-KW"/>
</dbReference>
<name>A0A5D4M2A8_9BACI</name>
<dbReference type="PANTHER" id="PTHR30385:SF1">
    <property type="entry name" value="RNA POLYMERASE SIGMA-H FACTOR"/>
    <property type="match status" value="1"/>
</dbReference>
<evidence type="ECO:0000256" key="3">
    <source>
        <dbReference type="ARBA" id="ARBA00023125"/>
    </source>
</evidence>
<accession>A0A5D4M2A8</accession>
<dbReference type="GO" id="GO:0003677">
    <property type="term" value="F:DNA binding"/>
    <property type="evidence" value="ECO:0007669"/>
    <property type="project" value="UniProtKB-KW"/>
</dbReference>
<dbReference type="RefSeq" id="WP_148955173.1">
    <property type="nucleotide sequence ID" value="NZ_VTEG01000028.1"/>
</dbReference>
<evidence type="ECO:0000313" key="5">
    <source>
        <dbReference type="EMBL" id="TYR95702.1"/>
    </source>
</evidence>
<comment type="caution">
    <text evidence="5">The sequence shown here is derived from an EMBL/GenBank/DDBJ whole genome shotgun (WGS) entry which is preliminary data.</text>
</comment>
<dbReference type="PANTHER" id="PTHR30385">
    <property type="entry name" value="SIGMA FACTOR F FLAGELLAR"/>
    <property type="match status" value="1"/>
</dbReference>
<keyword evidence="2" id="KW-0731">Sigma factor</keyword>
<dbReference type="SUPFAM" id="SSF88659">
    <property type="entry name" value="Sigma3 and sigma4 domains of RNA polymerase sigma factors"/>
    <property type="match status" value="1"/>
</dbReference>
<dbReference type="InterPro" id="IPR013325">
    <property type="entry name" value="RNA_pol_sigma_r2"/>
</dbReference>
<sequence>MAKKEFYLKIDKLAIEAKKDNFAKEELYKELEGTIKGMLFNKGYFIPGMDDDDALQIATIGFLKALSYYDPTRGPFVPHMMANIHSAFIIEMNKAQSTKHVLNHMAYSMNNRVSSSSDDEFSMFVADDSLSPEEKLYIQEDIRMVWDYVESCDEETQKIFRFYYIDGLPMKDVANVLGIKRKRVDNVITRIKRNLKNNKIFQDSF</sequence>
<dbReference type="EMBL" id="VTEG01000028">
    <property type="protein sequence ID" value="TYR95702.1"/>
    <property type="molecule type" value="Genomic_DNA"/>
</dbReference>
<keyword evidence="1" id="KW-0805">Transcription regulation</keyword>